<feature type="transmembrane region" description="Helical" evidence="2">
    <location>
        <begin position="62"/>
        <end position="86"/>
    </location>
</feature>
<accession>A0A1D2QSL0</accession>
<feature type="transmembrane region" description="Helical" evidence="2">
    <location>
        <begin position="106"/>
        <end position="128"/>
    </location>
</feature>
<reference evidence="3 4" key="1">
    <citation type="journal article" date="2016" name="Appl. Environ. Microbiol.">
        <title>Lack of Overt Genome Reduction in the Bryostatin-Producing Bryozoan Symbiont "Candidatus Endobugula sertula".</title>
        <authorList>
            <person name="Miller I.J."/>
            <person name="Vanee N."/>
            <person name="Fong S.S."/>
            <person name="Lim-Fong G.E."/>
            <person name="Kwan J.C."/>
        </authorList>
    </citation>
    <scope>NUCLEOTIDE SEQUENCE [LARGE SCALE GENOMIC DNA]</scope>
    <source>
        <strain evidence="3">AB1-4</strain>
    </source>
</reference>
<protein>
    <recommendedName>
        <fullName evidence="5">YggT family protein</fullName>
    </recommendedName>
</protein>
<evidence type="ECO:0000313" key="3">
    <source>
        <dbReference type="EMBL" id="ODS24571.1"/>
    </source>
</evidence>
<dbReference type="InterPro" id="IPR003425">
    <property type="entry name" value="CCB3/YggT"/>
</dbReference>
<keyword evidence="2" id="KW-0472">Membrane</keyword>
<evidence type="ECO:0000256" key="1">
    <source>
        <dbReference type="ARBA" id="ARBA00010894"/>
    </source>
</evidence>
<dbReference type="GO" id="GO:0016020">
    <property type="term" value="C:membrane"/>
    <property type="evidence" value="ECO:0007669"/>
    <property type="project" value="InterPro"/>
</dbReference>
<dbReference type="STRING" id="62101.AB835_03035"/>
<comment type="caution">
    <text evidence="3">The sequence shown here is derived from an EMBL/GenBank/DDBJ whole genome shotgun (WGS) entry which is preliminary data.</text>
</comment>
<sequence>MDKLVQIMHLLITFASSIYITIVVVRFILQWVRADFYNPLSQFIVKATNPLLLPLRKVVPGFLGIDFASLVLAWLLQIATIGLLSIISGHGIPPLWAVLVYSIRELLLLVLNIYLLSFIVLVIISWIAPHNHNPAISLIVSITEPVLAPIRRIIPPMGGLDFSIMIALLIIYILKILLI</sequence>
<gene>
    <name evidence="3" type="ORF">AB835_03035</name>
</gene>
<proteinExistence type="inferred from homology"/>
<dbReference type="Proteomes" id="UP000242502">
    <property type="component" value="Unassembled WGS sequence"/>
</dbReference>
<feature type="transmembrane region" description="Helical" evidence="2">
    <location>
        <begin position="7"/>
        <end position="29"/>
    </location>
</feature>
<evidence type="ECO:0000256" key="2">
    <source>
        <dbReference type="SAM" id="Phobius"/>
    </source>
</evidence>
<dbReference type="PANTHER" id="PTHR33219">
    <property type="entry name" value="YLMG HOMOLOG PROTEIN 2, CHLOROPLASTIC"/>
    <property type="match status" value="1"/>
</dbReference>
<dbReference type="Pfam" id="PF02325">
    <property type="entry name" value="CCB3_YggT"/>
    <property type="match status" value="2"/>
</dbReference>
<dbReference type="PANTHER" id="PTHR33219:SF14">
    <property type="entry name" value="PROTEIN COFACTOR ASSEMBLY OF COMPLEX C SUBUNIT B CCB3, CHLOROPLASTIC-RELATED"/>
    <property type="match status" value="1"/>
</dbReference>
<dbReference type="EMBL" id="MDLC01000007">
    <property type="protein sequence ID" value="ODS24571.1"/>
    <property type="molecule type" value="Genomic_DNA"/>
</dbReference>
<keyword evidence="2" id="KW-1133">Transmembrane helix</keyword>
<evidence type="ECO:0008006" key="5">
    <source>
        <dbReference type="Google" id="ProtNLM"/>
    </source>
</evidence>
<comment type="similarity">
    <text evidence="1">Belongs to the YggT family.</text>
</comment>
<organism evidence="3 4">
    <name type="scientific">Candidatus Endobugula sertula</name>
    <name type="common">Bugula neritina bacterial symbiont</name>
    <dbReference type="NCBI Taxonomy" id="62101"/>
    <lineage>
        <taxon>Bacteria</taxon>
        <taxon>Pseudomonadati</taxon>
        <taxon>Pseudomonadota</taxon>
        <taxon>Gammaproteobacteria</taxon>
        <taxon>Cellvibrionales</taxon>
        <taxon>Cellvibrionaceae</taxon>
        <taxon>Candidatus Endobugula</taxon>
    </lineage>
</organism>
<dbReference type="AlphaFoldDB" id="A0A1D2QSL0"/>
<feature type="transmembrane region" description="Helical" evidence="2">
    <location>
        <begin position="153"/>
        <end position="174"/>
    </location>
</feature>
<keyword evidence="2" id="KW-0812">Transmembrane</keyword>
<name>A0A1D2QSL0_9GAMM</name>
<evidence type="ECO:0000313" key="4">
    <source>
        <dbReference type="Proteomes" id="UP000242502"/>
    </source>
</evidence>